<dbReference type="OrthoDB" id="5302720at2759"/>
<dbReference type="InterPro" id="IPR013320">
    <property type="entry name" value="ConA-like_dom_sf"/>
</dbReference>
<dbReference type="SUPFAM" id="SSF48230">
    <property type="entry name" value="Chondroitin AC/alginate lyase"/>
    <property type="match status" value="1"/>
</dbReference>
<dbReference type="Gene3D" id="2.60.40.10">
    <property type="entry name" value="Immunoglobulins"/>
    <property type="match status" value="1"/>
</dbReference>
<keyword evidence="2" id="KW-1015">Disulfide bond</keyword>
<dbReference type="Gene3D" id="2.60.120.200">
    <property type="match status" value="1"/>
</dbReference>
<dbReference type="EMBL" id="CAJOBC010002605">
    <property type="protein sequence ID" value="CAF3741523.1"/>
    <property type="molecule type" value="Genomic_DNA"/>
</dbReference>
<dbReference type="Proteomes" id="UP000663829">
    <property type="component" value="Unassembled WGS sequence"/>
</dbReference>
<evidence type="ECO:0000256" key="2">
    <source>
        <dbReference type="ARBA" id="ARBA00023157"/>
    </source>
</evidence>
<reference evidence="4" key="1">
    <citation type="submission" date="2021-02" db="EMBL/GenBank/DDBJ databases">
        <authorList>
            <person name="Nowell W R."/>
        </authorList>
    </citation>
    <scope>NUCLEOTIDE SEQUENCE</scope>
</reference>
<proteinExistence type="predicted"/>
<feature type="domain" description="LamG-like jellyroll fold" evidence="3">
    <location>
        <begin position="344"/>
        <end position="482"/>
    </location>
</feature>
<evidence type="ECO:0000259" key="3">
    <source>
        <dbReference type="SMART" id="SM00560"/>
    </source>
</evidence>
<protein>
    <recommendedName>
        <fullName evidence="3">LamG-like jellyroll fold domain-containing protein</fullName>
    </recommendedName>
</protein>
<dbReference type="InterPro" id="IPR006558">
    <property type="entry name" value="LamG-like"/>
</dbReference>
<dbReference type="SUPFAM" id="SSF49265">
    <property type="entry name" value="Fibronectin type III"/>
    <property type="match status" value="1"/>
</dbReference>
<evidence type="ECO:0000313" key="4">
    <source>
        <dbReference type="EMBL" id="CAF0968211.1"/>
    </source>
</evidence>
<dbReference type="InterPro" id="IPR036116">
    <property type="entry name" value="FN3_sf"/>
</dbReference>
<keyword evidence="6" id="KW-1185">Reference proteome</keyword>
<dbReference type="InterPro" id="IPR008929">
    <property type="entry name" value="Chondroitin_lyas"/>
</dbReference>
<dbReference type="SUPFAM" id="SSF49899">
    <property type="entry name" value="Concanavalin A-like lectins/glucanases"/>
    <property type="match status" value="1"/>
</dbReference>
<sequence length="490" mass="53662">MAAMEAIGVLCDRRDIYDEAINYFYKGGGNGAMHKAVYYIHSGNLGQWQESGRDQGHNTLGIALMGPICEMAWNQGDDLYGYWNSRFLAGAEYVAKFNLGFGVPYQPYMWGVGQNGQWSIQPQISEAHRGHTRPVWELVYGHYTDRMGMAAPYTAQFVARVRPEGGASPSNPSSFDQFGFGTLTFTRDPVATPTKPSSLMAAKRADKVVLSWWGAAGATSYNVKRSTKVGGPYITIGVSDNFTYTDTDLAPGKYYYVVTGLVESYTNETAPSNEAEVSTAPELYIYLKFDETSGMTAADATGSGHIGTFVNGATFVAGKSGNAISLDGRNSYVSLSEDVVFDLTDFTISAWVYLNDNTRQWPRIFDFGGKTGTYMFLTPKGPKGTLRFTVATVYTYNEQVIDATAVFPTRQWVHIAVTLSDRVGTIYVNGVAVGSNPTIDFPPFQLGATPNNWIGRSQFDNDPYLNSTVDDFRIYKGSLSANDVAALAKE</sequence>
<dbReference type="AlphaFoldDB" id="A0A814EJM2"/>
<gene>
    <name evidence="4" type="ORF">GPM918_LOCUS12091</name>
    <name evidence="5" type="ORF">SRO942_LOCUS12092</name>
</gene>
<dbReference type="SMART" id="SM00560">
    <property type="entry name" value="LamGL"/>
    <property type="match status" value="1"/>
</dbReference>
<comment type="caution">
    <text evidence="4">The sequence shown here is derived from an EMBL/GenBank/DDBJ whole genome shotgun (WGS) entry which is preliminary data.</text>
</comment>
<accession>A0A814EJM2</accession>
<dbReference type="Proteomes" id="UP000681722">
    <property type="component" value="Unassembled WGS sequence"/>
</dbReference>
<organism evidence="4 6">
    <name type="scientific">Didymodactylos carnosus</name>
    <dbReference type="NCBI Taxonomy" id="1234261"/>
    <lineage>
        <taxon>Eukaryota</taxon>
        <taxon>Metazoa</taxon>
        <taxon>Spiralia</taxon>
        <taxon>Gnathifera</taxon>
        <taxon>Rotifera</taxon>
        <taxon>Eurotatoria</taxon>
        <taxon>Bdelloidea</taxon>
        <taxon>Philodinida</taxon>
        <taxon>Philodinidae</taxon>
        <taxon>Didymodactylos</taxon>
    </lineage>
</organism>
<evidence type="ECO:0000256" key="1">
    <source>
        <dbReference type="ARBA" id="ARBA00022729"/>
    </source>
</evidence>
<evidence type="ECO:0000313" key="6">
    <source>
        <dbReference type="Proteomes" id="UP000663829"/>
    </source>
</evidence>
<evidence type="ECO:0000313" key="5">
    <source>
        <dbReference type="EMBL" id="CAF3741523.1"/>
    </source>
</evidence>
<keyword evidence="1" id="KW-0732">Signal</keyword>
<dbReference type="Pfam" id="PF13385">
    <property type="entry name" value="Laminin_G_3"/>
    <property type="match status" value="1"/>
</dbReference>
<dbReference type="EMBL" id="CAJNOQ010002605">
    <property type="protein sequence ID" value="CAF0968211.1"/>
    <property type="molecule type" value="Genomic_DNA"/>
</dbReference>
<dbReference type="InterPro" id="IPR013783">
    <property type="entry name" value="Ig-like_fold"/>
</dbReference>
<name>A0A814EJM2_9BILA</name>